<feature type="compositionally biased region" description="Low complexity" evidence="6">
    <location>
        <begin position="232"/>
        <end position="246"/>
    </location>
</feature>
<evidence type="ECO:0000259" key="7">
    <source>
        <dbReference type="Pfam" id="PF10392"/>
    </source>
</evidence>
<dbReference type="Proteomes" id="UP000799767">
    <property type="component" value="Unassembled WGS sequence"/>
</dbReference>
<dbReference type="PANTHER" id="PTHR13228">
    <property type="entry name" value="CONSERVED OLIGOMERIC GOLGI COMPLEX COMPONENT 5"/>
    <property type="match status" value="1"/>
</dbReference>
<dbReference type="InterPro" id="IPR049176">
    <property type="entry name" value="COG5_N"/>
</dbReference>
<gene>
    <name evidence="9" type="ORF">BDY17DRAFT_282692</name>
</gene>
<evidence type="ECO:0000256" key="1">
    <source>
        <dbReference type="ARBA" id="ARBA00004395"/>
    </source>
</evidence>
<keyword evidence="3" id="KW-0333">Golgi apparatus</keyword>
<evidence type="ECO:0000256" key="6">
    <source>
        <dbReference type="SAM" id="MobiDB-lite"/>
    </source>
</evidence>
<evidence type="ECO:0000256" key="4">
    <source>
        <dbReference type="ARBA" id="ARBA00023136"/>
    </source>
</evidence>
<dbReference type="Pfam" id="PF10392">
    <property type="entry name" value="COG5_N"/>
    <property type="match status" value="1"/>
</dbReference>
<dbReference type="GO" id="GO:0000139">
    <property type="term" value="C:Golgi membrane"/>
    <property type="evidence" value="ECO:0007669"/>
    <property type="project" value="UniProtKB-SubCell"/>
</dbReference>
<dbReference type="GeneID" id="54473073"/>
<proteinExistence type="predicted"/>
<reference evidence="9" key="1">
    <citation type="journal article" date="2020" name="Stud. Mycol.">
        <title>101 Dothideomycetes genomes: a test case for predicting lifestyles and emergence of pathogens.</title>
        <authorList>
            <person name="Haridas S."/>
            <person name="Albert R."/>
            <person name="Binder M."/>
            <person name="Bloem J."/>
            <person name="Labutti K."/>
            <person name="Salamov A."/>
            <person name="Andreopoulos B."/>
            <person name="Baker S."/>
            <person name="Barry K."/>
            <person name="Bills G."/>
            <person name="Bluhm B."/>
            <person name="Cannon C."/>
            <person name="Castanera R."/>
            <person name="Culley D."/>
            <person name="Daum C."/>
            <person name="Ezra D."/>
            <person name="Gonzalez J."/>
            <person name="Henrissat B."/>
            <person name="Kuo A."/>
            <person name="Liang C."/>
            <person name="Lipzen A."/>
            <person name="Lutzoni F."/>
            <person name="Magnuson J."/>
            <person name="Mondo S."/>
            <person name="Nolan M."/>
            <person name="Ohm R."/>
            <person name="Pangilinan J."/>
            <person name="Park H.-J."/>
            <person name="Ramirez L."/>
            <person name="Alfaro M."/>
            <person name="Sun H."/>
            <person name="Tritt A."/>
            <person name="Yoshinaga Y."/>
            <person name="Zwiers L.-H."/>
            <person name="Turgeon B."/>
            <person name="Goodwin S."/>
            <person name="Spatafora J."/>
            <person name="Crous P."/>
            <person name="Grigoriev I."/>
        </authorList>
    </citation>
    <scope>NUCLEOTIDE SEQUENCE</scope>
    <source>
        <strain evidence="9">CBS 113389</strain>
    </source>
</reference>
<evidence type="ECO:0000259" key="8">
    <source>
        <dbReference type="Pfam" id="PF20649"/>
    </source>
</evidence>
<dbReference type="AlphaFoldDB" id="A0A6A6PPU9"/>
<organism evidence="9 10">
    <name type="scientific">Neohortaea acidophila</name>
    <dbReference type="NCBI Taxonomy" id="245834"/>
    <lineage>
        <taxon>Eukaryota</taxon>
        <taxon>Fungi</taxon>
        <taxon>Dikarya</taxon>
        <taxon>Ascomycota</taxon>
        <taxon>Pezizomycotina</taxon>
        <taxon>Dothideomycetes</taxon>
        <taxon>Dothideomycetidae</taxon>
        <taxon>Mycosphaerellales</taxon>
        <taxon>Teratosphaeriaceae</taxon>
        <taxon>Neohortaea</taxon>
    </lineage>
</organism>
<accession>A0A6A6PPU9</accession>
<comment type="subcellular location">
    <subcellularLocation>
        <location evidence="1">Golgi apparatus membrane</location>
        <topology evidence="1">Peripheral membrane protein</topology>
    </subcellularLocation>
</comment>
<dbReference type="GO" id="GO:0006891">
    <property type="term" value="P:intra-Golgi vesicle-mediated transport"/>
    <property type="evidence" value="ECO:0007669"/>
    <property type="project" value="InterPro"/>
</dbReference>
<dbReference type="Pfam" id="PF20649">
    <property type="entry name" value="COG5_C"/>
    <property type="match status" value="1"/>
</dbReference>
<sequence>MASTTTPETSYIDYKTFTAPDFSPTAYANTLLHQTNNPTDTPLDLTTPLSRALFDVQEIDTHLDTLTTTRALPILEHTQRRSEAASRVLAGVEEQVAGLNESYARLQREVGERYEAAERVAMSAERMLEALRLGRSVARVVQLGRQLDSQMEEVGRDTGSASGGKALKYRLLLPAAHTLLSLRRLLAATGKGEEGEGLGRVLVVNAVRQDVVTPNERALLQRAQQAVREFSLSSLPQTSTPPTSQTFAQTEETKQRTTCALQVLYLLSPTKPTTTPETHDPTLLIAALQAYLQTALTASLASLSRALATLPTLERTLLEVSARCQNIVALEALLETIKAPAHPNLPPPASSTTGADNNAQNNNFLIPLLRHLDTSSLPSYFWRSMASQLSARVQDILNRGGVSARTLRTNKERVRDGIRECVDRGSRMPAAAAAGGERRNWEREAAVMVGSVVGVLGR</sequence>
<feature type="domain" description="Conserved oligomeric Golgi complex subunit 5 helical" evidence="8">
    <location>
        <begin position="217"/>
        <end position="420"/>
    </location>
</feature>
<evidence type="ECO:0000256" key="3">
    <source>
        <dbReference type="ARBA" id="ARBA00023034"/>
    </source>
</evidence>
<evidence type="ECO:0000313" key="9">
    <source>
        <dbReference type="EMBL" id="KAF2481945.1"/>
    </source>
</evidence>
<feature type="domain" description="Conserved oligomeric Golgi complex subunit 5 N-terminal" evidence="7">
    <location>
        <begin position="16"/>
        <end position="147"/>
    </location>
</feature>
<protein>
    <recommendedName>
        <fullName evidence="2">Conserved oligomeric Golgi complex subunit 5</fullName>
    </recommendedName>
</protein>
<evidence type="ECO:0000313" key="10">
    <source>
        <dbReference type="Proteomes" id="UP000799767"/>
    </source>
</evidence>
<dbReference type="InterPro" id="IPR048485">
    <property type="entry name" value="COG5_helical"/>
</dbReference>
<name>A0A6A6PPU9_9PEZI</name>
<dbReference type="GO" id="GO:0017119">
    <property type="term" value="C:Golgi transport complex"/>
    <property type="evidence" value="ECO:0007669"/>
    <property type="project" value="InterPro"/>
</dbReference>
<dbReference type="PANTHER" id="PTHR13228:SF3">
    <property type="entry name" value="CONSERVED OLIGOMERIC GOLGI COMPLEX SUBUNIT 5"/>
    <property type="match status" value="1"/>
</dbReference>
<feature type="coiled-coil region" evidence="5">
    <location>
        <begin position="75"/>
        <end position="109"/>
    </location>
</feature>
<keyword evidence="10" id="KW-1185">Reference proteome</keyword>
<dbReference type="OrthoDB" id="18786at2759"/>
<evidence type="ECO:0000256" key="5">
    <source>
        <dbReference type="SAM" id="Coils"/>
    </source>
</evidence>
<dbReference type="EMBL" id="MU001637">
    <property type="protein sequence ID" value="KAF2481945.1"/>
    <property type="molecule type" value="Genomic_DNA"/>
</dbReference>
<evidence type="ECO:0000256" key="2">
    <source>
        <dbReference type="ARBA" id="ARBA00020974"/>
    </source>
</evidence>
<dbReference type="InterPro" id="IPR019465">
    <property type="entry name" value="Cog5"/>
</dbReference>
<dbReference type="RefSeq" id="XP_033588515.1">
    <property type="nucleotide sequence ID" value="XM_033732071.1"/>
</dbReference>
<keyword evidence="4" id="KW-0472">Membrane</keyword>
<feature type="region of interest" description="Disordered" evidence="6">
    <location>
        <begin position="232"/>
        <end position="253"/>
    </location>
</feature>
<keyword evidence="5" id="KW-0175">Coiled coil</keyword>